<dbReference type="PANTHER" id="PTHR33653:SF1">
    <property type="entry name" value="RIBONUCLEASE VAPC2"/>
    <property type="match status" value="1"/>
</dbReference>
<dbReference type="Pfam" id="PF01850">
    <property type="entry name" value="PIN"/>
    <property type="match status" value="1"/>
</dbReference>
<dbReference type="EMBL" id="AP021879">
    <property type="protein sequence ID" value="BBO92886.1"/>
    <property type="molecule type" value="Genomic_DNA"/>
</dbReference>
<keyword evidence="3 8" id="KW-0540">Nuclease</keyword>
<evidence type="ECO:0000256" key="1">
    <source>
        <dbReference type="ARBA" id="ARBA00001946"/>
    </source>
</evidence>
<dbReference type="InterPro" id="IPR022907">
    <property type="entry name" value="VapC_family"/>
</dbReference>
<dbReference type="InterPro" id="IPR029060">
    <property type="entry name" value="PIN-like_dom_sf"/>
</dbReference>
<comment type="function">
    <text evidence="8">Toxic component of a toxin-antitoxin (TA) system. An RNase.</text>
</comment>
<dbReference type="EC" id="3.1.-.-" evidence="8"/>
<sequence length="128" mass="14007">MKKVLIDTNIFSLAMRGDAVVVEELRGTDQIGFSVVSIGELLSGFKGGRREAQNRGELNLFLDSPRVVVHGIDAGTADFYASVLNNLKAAGTPIPTNDIWIAAVAFQHGYKVFTKDRHFDFIQGLVQL</sequence>
<dbReference type="PANTHER" id="PTHR33653">
    <property type="entry name" value="RIBONUCLEASE VAPC2"/>
    <property type="match status" value="1"/>
</dbReference>
<keyword evidence="8" id="KW-0800">Toxin</keyword>
<evidence type="ECO:0000313" key="11">
    <source>
        <dbReference type="Proteomes" id="UP000422108"/>
    </source>
</evidence>
<evidence type="ECO:0000256" key="3">
    <source>
        <dbReference type="ARBA" id="ARBA00022722"/>
    </source>
</evidence>
<proteinExistence type="inferred from homology"/>
<dbReference type="Proteomes" id="UP000422108">
    <property type="component" value="Chromosome"/>
</dbReference>
<feature type="binding site" evidence="8">
    <location>
        <position position="98"/>
    </location>
    <ligand>
        <name>Mg(2+)</name>
        <dbReference type="ChEBI" id="CHEBI:18420"/>
    </ligand>
</feature>
<evidence type="ECO:0000259" key="9">
    <source>
        <dbReference type="Pfam" id="PF01850"/>
    </source>
</evidence>
<dbReference type="Gene3D" id="3.40.50.1010">
    <property type="entry name" value="5'-nuclease"/>
    <property type="match status" value="1"/>
</dbReference>
<dbReference type="SUPFAM" id="SSF88723">
    <property type="entry name" value="PIN domain-like"/>
    <property type="match status" value="1"/>
</dbReference>
<keyword evidence="4 8" id="KW-0479">Metal-binding</keyword>
<gene>
    <name evidence="8" type="primary">vapC</name>
    <name evidence="10" type="ORF">DSCOOX_60660</name>
</gene>
<evidence type="ECO:0000256" key="2">
    <source>
        <dbReference type="ARBA" id="ARBA00022649"/>
    </source>
</evidence>
<dbReference type="CDD" id="cd18753">
    <property type="entry name" value="PIN_VapC4-5_FitB-like"/>
    <property type="match status" value="1"/>
</dbReference>
<dbReference type="GO" id="GO:0090729">
    <property type="term" value="F:toxin activity"/>
    <property type="evidence" value="ECO:0007669"/>
    <property type="project" value="UniProtKB-KW"/>
</dbReference>
<comment type="cofactor">
    <cofactor evidence="1 8">
        <name>Mg(2+)</name>
        <dbReference type="ChEBI" id="CHEBI:18420"/>
    </cofactor>
</comment>
<comment type="similarity">
    <text evidence="7 8">Belongs to the PINc/VapC protein family.</text>
</comment>
<feature type="binding site" evidence="8">
    <location>
        <position position="7"/>
    </location>
    <ligand>
        <name>Mg(2+)</name>
        <dbReference type="ChEBI" id="CHEBI:18420"/>
    </ligand>
</feature>
<dbReference type="InterPro" id="IPR050556">
    <property type="entry name" value="Type_II_TA_system_RNase"/>
</dbReference>
<dbReference type="AlphaFoldDB" id="A0A5K8AK57"/>
<keyword evidence="6 8" id="KW-0460">Magnesium</keyword>
<accession>A0A5K8AK57</accession>
<dbReference type="GO" id="GO:0000287">
    <property type="term" value="F:magnesium ion binding"/>
    <property type="evidence" value="ECO:0007669"/>
    <property type="project" value="UniProtKB-UniRule"/>
</dbReference>
<name>A0A5K8AK57_9BACT</name>
<feature type="domain" description="PIN" evidence="9">
    <location>
        <begin position="4"/>
        <end position="120"/>
    </location>
</feature>
<dbReference type="InterPro" id="IPR002716">
    <property type="entry name" value="PIN_dom"/>
</dbReference>
<keyword evidence="2 8" id="KW-1277">Toxin-antitoxin system</keyword>
<dbReference type="GO" id="GO:0004540">
    <property type="term" value="F:RNA nuclease activity"/>
    <property type="evidence" value="ECO:0007669"/>
    <property type="project" value="InterPro"/>
</dbReference>
<organism evidence="10 11">
    <name type="scientific">Desulfosarcina ovata subsp. ovata</name>
    <dbReference type="NCBI Taxonomy" id="2752305"/>
    <lineage>
        <taxon>Bacteria</taxon>
        <taxon>Pseudomonadati</taxon>
        <taxon>Thermodesulfobacteriota</taxon>
        <taxon>Desulfobacteria</taxon>
        <taxon>Desulfobacterales</taxon>
        <taxon>Desulfosarcinaceae</taxon>
        <taxon>Desulfosarcina</taxon>
    </lineage>
</organism>
<evidence type="ECO:0000256" key="7">
    <source>
        <dbReference type="ARBA" id="ARBA00038093"/>
    </source>
</evidence>
<evidence type="ECO:0000256" key="4">
    <source>
        <dbReference type="ARBA" id="ARBA00022723"/>
    </source>
</evidence>
<dbReference type="HAMAP" id="MF_00265">
    <property type="entry name" value="VapC_Nob1"/>
    <property type="match status" value="1"/>
</dbReference>
<dbReference type="RefSeq" id="WP_155313575.1">
    <property type="nucleotide sequence ID" value="NZ_AP021879.1"/>
</dbReference>
<dbReference type="GO" id="GO:0016787">
    <property type="term" value="F:hydrolase activity"/>
    <property type="evidence" value="ECO:0007669"/>
    <property type="project" value="UniProtKB-KW"/>
</dbReference>
<reference evidence="10 11" key="1">
    <citation type="submission" date="2019-11" db="EMBL/GenBank/DDBJ databases">
        <title>Comparative genomics of hydrocarbon-degrading Desulfosarcina strains.</title>
        <authorList>
            <person name="Watanabe M."/>
            <person name="Kojima H."/>
            <person name="Fukui M."/>
        </authorList>
    </citation>
    <scope>NUCLEOTIDE SEQUENCE [LARGE SCALE GENOMIC DNA]</scope>
    <source>
        <strain evidence="11">oXyS1</strain>
    </source>
</reference>
<evidence type="ECO:0000256" key="6">
    <source>
        <dbReference type="ARBA" id="ARBA00022842"/>
    </source>
</evidence>
<evidence type="ECO:0000256" key="5">
    <source>
        <dbReference type="ARBA" id="ARBA00022801"/>
    </source>
</evidence>
<keyword evidence="5 8" id="KW-0378">Hydrolase</keyword>
<evidence type="ECO:0000256" key="8">
    <source>
        <dbReference type="HAMAP-Rule" id="MF_00265"/>
    </source>
</evidence>
<keyword evidence="11" id="KW-1185">Reference proteome</keyword>
<protein>
    <recommendedName>
        <fullName evidence="8">Ribonuclease VapC</fullName>
        <shortName evidence="8">RNase VapC</shortName>
        <ecNumber evidence="8">3.1.-.-</ecNumber>
    </recommendedName>
    <alternativeName>
        <fullName evidence="8">Toxin VapC</fullName>
    </alternativeName>
</protein>
<evidence type="ECO:0000313" key="10">
    <source>
        <dbReference type="EMBL" id="BBO92886.1"/>
    </source>
</evidence>